<gene>
    <name evidence="2" type="ORF">EVJ58_g4058</name>
</gene>
<feature type="region of interest" description="Disordered" evidence="1">
    <location>
        <begin position="98"/>
        <end position="126"/>
    </location>
</feature>
<feature type="compositionally biased region" description="Low complexity" evidence="1">
    <location>
        <begin position="149"/>
        <end position="158"/>
    </location>
</feature>
<feature type="compositionally biased region" description="Basic residues" evidence="1">
    <location>
        <begin position="518"/>
        <end position="535"/>
    </location>
</feature>
<feature type="compositionally biased region" description="Basic and acidic residues" evidence="1">
    <location>
        <begin position="189"/>
        <end position="205"/>
    </location>
</feature>
<evidence type="ECO:0000313" key="2">
    <source>
        <dbReference type="EMBL" id="TFY62136.1"/>
    </source>
</evidence>
<organism evidence="2 3">
    <name type="scientific">Rhodofomes roseus</name>
    <dbReference type="NCBI Taxonomy" id="34475"/>
    <lineage>
        <taxon>Eukaryota</taxon>
        <taxon>Fungi</taxon>
        <taxon>Dikarya</taxon>
        <taxon>Basidiomycota</taxon>
        <taxon>Agaricomycotina</taxon>
        <taxon>Agaricomycetes</taxon>
        <taxon>Polyporales</taxon>
        <taxon>Rhodofomes</taxon>
    </lineage>
</organism>
<protein>
    <submittedName>
        <fullName evidence="2">Uncharacterized protein</fullName>
    </submittedName>
</protein>
<evidence type="ECO:0000313" key="3">
    <source>
        <dbReference type="Proteomes" id="UP000298390"/>
    </source>
</evidence>
<dbReference type="EMBL" id="SEKV01000179">
    <property type="protein sequence ID" value="TFY62136.1"/>
    <property type="molecule type" value="Genomic_DNA"/>
</dbReference>
<feature type="region of interest" description="Disordered" evidence="1">
    <location>
        <begin position="512"/>
        <end position="631"/>
    </location>
</feature>
<dbReference type="Proteomes" id="UP000298390">
    <property type="component" value="Unassembled WGS sequence"/>
</dbReference>
<proteinExistence type="predicted"/>
<dbReference type="AlphaFoldDB" id="A0A4Y9YHW7"/>
<feature type="region of interest" description="Disordered" evidence="1">
    <location>
        <begin position="312"/>
        <end position="440"/>
    </location>
</feature>
<feature type="region of interest" description="Disordered" evidence="1">
    <location>
        <begin position="149"/>
        <end position="257"/>
    </location>
</feature>
<name>A0A4Y9YHW7_9APHY</name>
<reference evidence="2 3" key="1">
    <citation type="submission" date="2019-01" db="EMBL/GenBank/DDBJ databases">
        <title>Genome sequencing of the rare red list fungi Fomitopsis rosea.</title>
        <authorList>
            <person name="Buettner E."/>
            <person name="Kellner H."/>
        </authorList>
    </citation>
    <scope>NUCLEOTIDE SEQUENCE [LARGE SCALE GENOMIC DNA]</scope>
    <source>
        <strain evidence="2 3">DSM 105464</strain>
    </source>
</reference>
<feature type="compositionally biased region" description="Low complexity" evidence="1">
    <location>
        <begin position="396"/>
        <end position="407"/>
    </location>
</feature>
<evidence type="ECO:0000256" key="1">
    <source>
        <dbReference type="SAM" id="MobiDB-lite"/>
    </source>
</evidence>
<sequence length="661" mass="70852">MPVYLENTGSTTRDFLMLERNLLSHVKLAMLLSLLSSSILLRARLTGSTGGGDPTSIRVPISIVDYAAAICAMCAGVFQYYQTSKDYRTSRGFLVATNTPPPTASTHAAPPSAYSHHPSQRIRGPRVRPKLTLANGTYAPVVVAGGASQASVDASGGSLRRQLTRESTSRRASRNPILAKQHPFPPNEAPERPATDRNASVERRPQWAVRPGTAPDLSPLNSRRGGPSSAGAHSSVDGAVQGADRPAPRRTGMGPDLRRAAVPFDVSHLDMFQAQKPRTAPPAVGGAGLDGDAADIDVDLSHDDLFKFKVSADDPAHPHSRLAPPAPFVHDELSPTSRPDSFASDRPPSALPGATIDELEHIAVELRTMQPHSSPPSQEAVPRARRPAGPRPRSPPSSTSSHVQRSVIGSTYSSTDMLEIVDEAGPSGSTGGRSNSPRPIREDVEWVADYGLWCSSAKGKWKVPWVETEADEINTTHTSHEAETDSEPYFTYDPQTAPEFLVGKSTSLTVTAAPGFHSGRRLPRLRTARRQHGRNNRPPGLVLAPGSQPDPPTPDDPDPRAPSLPVPPHSAPASHSHFHTKPHKPPPDLRGLELLIGPLEPRTKPKPPPKPKTPASSPPVMNGFASREGPMKLAPVRGDARVDLIPSKAKKKYVHVVETLV</sequence>
<comment type="caution">
    <text evidence="2">The sequence shown here is derived from an EMBL/GenBank/DDBJ whole genome shotgun (WGS) entry which is preliminary data.</text>
</comment>
<accession>A0A4Y9YHW7</accession>
<feature type="compositionally biased region" description="Pro residues" evidence="1">
    <location>
        <begin position="548"/>
        <end position="570"/>
    </location>
</feature>
<feature type="compositionally biased region" description="Low complexity" evidence="1">
    <location>
        <begin position="104"/>
        <end position="117"/>
    </location>
</feature>